<evidence type="ECO:0000256" key="3">
    <source>
        <dbReference type="ARBA" id="ARBA00010688"/>
    </source>
</evidence>
<feature type="domain" description="Carbohydrate kinase PfkB" evidence="11">
    <location>
        <begin position="395"/>
        <end position="693"/>
    </location>
</feature>
<dbReference type="Gene3D" id="3.30.1110.10">
    <property type="match status" value="2"/>
</dbReference>
<dbReference type="GO" id="GO:0006144">
    <property type="term" value="P:purine nucleobase metabolic process"/>
    <property type="evidence" value="ECO:0007669"/>
    <property type="project" value="TreeGrafter"/>
</dbReference>
<dbReference type="InterPro" id="IPR029056">
    <property type="entry name" value="Ribokinase-like"/>
</dbReference>
<evidence type="ECO:0000256" key="6">
    <source>
        <dbReference type="ARBA" id="ARBA00022726"/>
    </source>
</evidence>
<dbReference type="GO" id="GO:0004001">
    <property type="term" value="F:adenosine kinase activity"/>
    <property type="evidence" value="ECO:0007669"/>
    <property type="project" value="UniProtKB-EC"/>
</dbReference>
<feature type="domain" description="Carbohydrate kinase PfkB" evidence="11">
    <location>
        <begin position="91"/>
        <end position="372"/>
    </location>
</feature>
<gene>
    <name evidence="12" type="ORF">FF38_02397</name>
</gene>
<evidence type="ECO:0000256" key="4">
    <source>
        <dbReference type="ARBA" id="ARBA00012119"/>
    </source>
</evidence>
<organism evidence="12 13">
    <name type="scientific">Lucilia cuprina</name>
    <name type="common">Green bottle fly</name>
    <name type="synonym">Australian sheep blowfly</name>
    <dbReference type="NCBI Taxonomy" id="7375"/>
    <lineage>
        <taxon>Eukaryota</taxon>
        <taxon>Metazoa</taxon>
        <taxon>Ecdysozoa</taxon>
        <taxon>Arthropoda</taxon>
        <taxon>Hexapoda</taxon>
        <taxon>Insecta</taxon>
        <taxon>Pterygota</taxon>
        <taxon>Neoptera</taxon>
        <taxon>Endopterygota</taxon>
        <taxon>Diptera</taxon>
        <taxon>Brachycera</taxon>
        <taxon>Muscomorpha</taxon>
        <taxon>Oestroidea</taxon>
        <taxon>Calliphoridae</taxon>
        <taxon>Luciliinae</taxon>
        <taxon>Lucilia</taxon>
    </lineage>
</organism>
<keyword evidence="6" id="KW-0660">Purine salvage</keyword>
<dbReference type="UniPathway" id="UPA00588">
    <property type="reaction ID" value="UER00659"/>
</dbReference>
<comment type="pathway">
    <text evidence="2">Purine metabolism; AMP biosynthesis via salvage pathway; AMP from adenosine: step 1/1.</text>
</comment>
<dbReference type="PANTHER" id="PTHR45769">
    <property type="entry name" value="ADENOSINE KINASE"/>
    <property type="match status" value="1"/>
</dbReference>
<dbReference type="GO" id="GO:0006166">
    <property type="term" value="P:purine ribonucleoside salvage"/>
    <property type="evidence" value="ECO:0007669"/>
    <property type="project" value="UniProtKB-KW"/>
</dbReference>
<dbReference type="Proteomes" id="UP000037069">
    <property type="component" value="Unassembled WGS sequence"/>
</dbReference>
<comment type="caution">
    <text evidence="12">The sequence shown here is derived from an EMBL/GenBank/DDBJ whole genome shotgun (WGS) entry which is preliminary data.</text>
</comment>
<accession>A0A0L0CAL8</accession>
<evidence type="ECO:0000256" key="8">
    <source>
        <dbReference type="ARBA" id="ARBA00022777"/>
    </source>
</evidence>
<dbReference type="SUPFAM" id="SSF53613">
    <property type="entry name" value="Ribokinase-like"/>
    <property type="match status" value="2"/>
</dbReference>
<evidence type="ECO:0000256" key="10">
    <source>
        <dbReference type="PIRSR" id="PIRSR601805-1"/>
    </source>
</evidence>
<dbReference type="GO" id="GO:0005829">
    <property type="term" value="C:cytosol"/>
    <property type="evidence" value="ECO:0007669"/>
    <property type="project" value="TreeGrafter"/>
</dbReference>
<dbReference type="OMA" id="NTECEID"/>
<comment type="cofactor">
    <cofactor evidence="1">
        <name>Mg(2+)</name>
        <dbReference type="ChEBI" id="CHEBI:18420"/>
    </cofactor>
</comment>
<keyword evidence="13" id="KW-1185">Reference proteome</keyword>
<keyword evidence="9" id="KW-0067">ATP-binding</keyword>
<proteinExistence type="inferred from homology"/>
<reference evidence="12 13" key="1">
    <citation type="journal article" date="2015" name="Nat. Commun.">
        <title>Lucilia cuprina genome unlocks parasitic fly biology to underpin future interventions.</title>
        <authorList>
            <person name="Anstead C.A."/>
            <person name="Korhonen P.K."/>
            <person name="Young N.D."/>
            <person name="Hall R.S."/>
            <person name="Jex A.R."/>
            <person name="Murali S.C."/>
            <person name="Hughes D.S."/>
            <person name="Lee S.F."/>
            <person name="Perry T."/>
            <person name="Stroehlein A.J."/>
            <person name="Ansell B.R."/>
            <person name="Breugelmans B."/>
            <person name="Hofmann A."/>
            <person name="Qu J."/>
            <person name="Dugan S."/>
            <person name="Lee S.L."/>
            <person name="Chao H."/>
            <person name="Dinh H."/>
            <person name="Han Y."/>
            <person name="Doddapaneni H.V."/>
            <person name="Worley K.C."/>
            <person name="Muzny D.M."/>
            <person name="Ioannidis P."/>
            <person name="Waterhouse R.M."/>
            <person name="Zdobnov E.M."/>
            <person name="James P.J."/>
            <person name="Bagnall N.H."/>
            <person name="Kotze A.C."/>
            <person name="Gibbs R.A."/>
            <person name="Richards S."/>
            <person name="Batterham P."/>
            <person name="Gasser R.B."/>
        </authorList>
    </citation>
    <scope>NUCLEOTIDE SEQUENCE [LARGE SCALE GENOMIC DNA]</scope>
    <source>
        <strain evidence="12 13">LS</strain>
        <tissue evidence="12">Full body</tissue>
    </source>
</reference>
<evidence type="ECO:0000259" key="11">
    <source>
        <dbReference type="Pfam" id="PF00294"/>
    </source>
</evidence>
<sequence>MDYLQQLYARLFGTNPEDIAINSSSSNNNNNGNTSTNNLPRKVVAFGNVLLDHTAHINDTELLDRYKLSLNTRAEMDVETISKVTAEAIVNKEEDPHLGGSALNTVRILKNLGTEALFFGAVGDDKQAGVVADLLTKSGMETKLQTIADTPTGRCICLVHKDSLALYANIGASSKFSTDYLAKVQQEENAFFLRNSGRKQIFYVEGFFVPQREEVSTYIVTNFIKGRRRLAVNLSADYIVKMNYDHMIYLINNAMFVFGNKDEFETLRECWGAKNIEELIRGILDYSTGPKIFVMTKGADGVELITNYEDELSPPGKLTFQMFNTPRIENIVDTTGCGDAFAAAFLHAWLEKRILSECIRFACDISAKVATQDTKLLDRYKLSMNTECEIDDQTLAEVTAEVIVNKEQHEPKLGGSAMNTVCILKSLGTNAIFFGACGDDAQSEIMYELLKNANMDRFQFKLQTVPDTATGRRISLVHKDSNAKYTNNGASVKFTGAYLQQVEREENGSFLRPLNRKQIFYIEGFFVPKCEAVTTFIVRHYIKGRHYLALNLSADYIVRINFPHMLFLANNSLFIFGNRVEFDAFRECWGASCIKELAIALAKESKVPKILVITNGAEYVELITNYVDEKSGPGNLTFYSFHITPAENVTDATGCGDVFVSAFLHEWLNKSSLSQCARVACGLATKSIQNNGRCSYRESFTSV</sequence>
<dbReference type="GO" id="GO:0044209">
    <property type="term" value="P:AMP salvage"/>
    <property type="evidence" value="ECO:0007669"/>
    <property type="project" value="UniProtKB-UniPathway"/>
</dbReference>
<protein>
    <recommendedName>
        <fullName evidence="4">adenosine kinase</fullName>
        <ecNumber evidence="4">2.7.1.20</ecNumber>
    </recommendedName>
</protein>
<dbReference type="Gene3D" id="3.40.1190.20">
    <property type="match status" value="2"/>
</dbReference>
<evidence type="ECO:0000256" key="2">
    <source>
        <dbReference type="ARBA" id="ARBA00004801"/>
    </source>
</evidence>
<dbReference type="PANTHER" id="PTHR45769:SF5">
    <property type="entry name" value="ADENOSINE KINASE"/>
    <property type="match status" value="1"/>
</dbReference>
<dbReference type="InterPro" id="IPR011611">
    <property type="entry name" value="PfkB_dom"/>
</dbReference>
<keyword evidence="5" id="KW-0808">Transferase</keyword>
<dbReference type="InterPro" id="IPR001805">
    <property type="entry name" value="Adenokinase"/>
</dbReference>
<feature type="active site" description="Proton acceptor" evidence="10">
    <location>
        <position position="339"/>
    </location>
</feature>
<dbReference type="Pfam" id="PF00294">
    <property type="entry name" value="PfkB"/>
    <property type="match status" value="2"/>
</dbReference>
<dbReference type="EC" id="2.7.1.20" evidence="4"/>
<evidence type="ECO:0000313" key="13">
    <source>
        <dbReference type="Proteomes" id="UP000037069"/>
    </source>
</evidence>
<evidence type="ECO:0000256" key="9">
    <source>
        <dbReference type="ARBA" id="ARBA00022840"/>
    </source>
</evidence>
<evidence type="ECO:0000313" key="12">
    <source>
        <dbReference type="EMBL" id="KNC29280.1"/>
    </source>
</evidence>
<evidence type="ECO:0000256" key="5">
    <source>
        <dbReference type="ARBA" id="ARBA00022679"/>
    </source>
</evidence>
<dbReference type="STRING" id="7375.A0A0L0CAL8"/>
<dbReference type="GO" id="GO:0005524">
    <property type="term" value="F:ATP binding"/>
    <property type="evidence" value="ECO:0007669"/>
    <property type="project" value="UniProtKB-KW"/>
</dbReference>
<comment type="similarity">
    <text evidence="3">Belongs to the carbohydrate kinase PfkB family.</text>
</comment>
<dbReference type="GO" id="GO:0005634">
    <property type="term" value="C:nucleus"/>
    <property type="evidence" value="ECO:0007669"/>
    <property type="project" value="TreeGrafter"/>
</dbReference>
<evidence type="ECO:0000256" key="7">
    <source>
        <dbReference type="ARBA" id="ARBA00022741"/>
    </source>
</evidence>
<evidence type="ECO:0000256" key="1">
    <source>
        <dbReference type="ARBA" id="ARBA00001946"/>
    </source>
</evidence>
<keyword evidence="8" id="KW-0418">Kinase</keyword>
<dbReference type="AlphaFoldDB" id="A0A0L0CAL8"/>
<dbReference type="CDD" id="cd01168">
    <property type="entry name" value="adenosine_kinase"/>
    <property type="match status" value="2"/>
</dbReference>
<dbReference type="OrthoDB" id="432447at2759"/>
<name>A0A0L0CAL8_LUCCU</name>
<dbReference type="EMBL" id="JRES01000678">
    <property type="protein sequence ID" value="KNC29280.1"/>
    <property type="molecule type" value="Genomic_DNA"/>
</dbReference>
<keyword evidence="7" id="KW-0547">Nucleotide-binding</keyword>